<sequence length="1124" mass="119061">MIPLAGPAQSKLYQSSVSTFPVYMMGLQSLLTIALLAMSALAVPAPAAAPASSGSTWWMSSIKRQGKPAFNTDTSFAVFRNVMDFGAKADGVTDDTDAINSAISSGNRCGQNCDSSTTVPAVVLFPPGVYLVSKPIIQFYYTQLIGDAINPPTLKAAAGFTGMAVIDTDPYTTDGTSWWVNQNNFFRQIRNFVIDLTAMPMSSGAGIHFQVAQASSLQNIVFNMIQDKSAGNKQQGIFMDNGSGGFMSDLIFNGGGYAAFLGNQQFTTRNLTFNGCKTAIFMNWNWAWALKDVTVNNCDVGVDMSNGGPTAQTVGSVLITDSTFSNVPVGVMTAYDPTSTFSNGTLIMDNVDMTKGVPVAVANQATGATILAGNQKIGSYIQGRTYNGDATGSTGDPGTAGNAVLQNRAYASGQAVQAMPAGDASVTKPAVLLTSDGRVFTRSKPQYEDVPVANFVSVKTAGAKGDGQTDDTAALQAVLDRATTDQVVFFDHGNYIISDTLKVPKNIRMVGEAWPVLMAGGAASKFTDMNNPRPMLQVGQAGDKGAVEMSDLLLSTQGPQPGAVLLEWNVAGTAPGAAGLWDVHFRVGGAAGTHMELDTCAKNPEAKNTVNAKCIGAFLMMHITTGGSAYLENMWAWVADHSLEPAAKSGQIDIYNGRGVLIEGAGPVWGYGTASEHSVMYQYQLNKASNVYLSLIQTETPYFQGNPDATEPFPVNESYGDPDFAKACAGAAAGCAKSWGLRVVASKDISIAGAGLYSFFDNYGQDCLSTENCQLHMVSLEQGAQVNFAGLSTKASVNMVTSVHETVSHAQHRSIDGAPSPVTMSNPPPRSRTRNPPALPTPSERLLLLSYPATLVFGALFSLLSPPAPSYFSRKDNLLNVLFVKRGWAWISLAFAAFARSSPAVAGRAGRAWAATRRWAAVTAWWVLVTQWCFGPPVIDRGFRWTGGRCAELEAGDARREAGVAGPGLGLEQEVKEAFTAAACRAVGGRWAGGHDISGHVFLLVLGSAFLAQEVGWAWARWGAGVSEERAVVMPDGAVKSAGVEAEREGAAGQKGGDALGWGGRFAVGVVVLCWWMMLMTAIYFHTWFEKLTGLLVALAALYSVYVLPRWSPALRKLFGLPGV</sequence>
<dbReference type="InterPro" id="IPR024535">
    <property type="entry name" value="RHGA/B-epi-like_pectate_lyase"/>
</dbReference>
<evidence type="ECO:0000256" key="2">
    <source>
        <dbReference type="ARBA" id="ARBA00022692"/>
    </source>
</evidence>
<reference evidence="12" key="1">
    <citation type="journal article" date="2023" name="Mol. Plant Microbe Interact.">
        <title>Elucidating the Obligate Nature and Biological Capacity of an Invasive Fungal Corn Pathogen.</title>
        <authorList>
            <person name="MacCready J.S."/>
            <person name="Roggenkamp E.M."/>
            <person name="Gdanetz K."/>
            <person name="Chilvers M.I."/>
        </authorList>
    </citation>
    <scope>NUCLEOTIDE SEQUENCE</scope>
    <source>
        <strain evidence="12">PM02</strain>
    </source>
</reference>
<dbReference type="PANTHER" id="PTHR23129:SF0">
    <property type="entry name" value="ACYL-COENZYME A DIPHOSPHATASE FITM2"/>
    <property type="match status" value="1"/>
</dbReference>
<dbReference type="Gene3D" id="2.160.20.10">
    <property type="entry name" value="Single-stranded right-handed beta-helix, Pectin lyase-like"/>
    <property type="match status" value="2"/>
</dbReference>
<keyword evidence="7 8" id="KW-0472">Membrane</keyword>
<evidence type="ECO:0000259" key="11">
    <source>
        <dbReference type="Pfam" id="PF12708"/>
    </source>
</evidence>
<keyword evidence="4 8" id="KW-0256">Endoplasmic reticulum</keyword>
<feature type="transmembrane region" description="Helical" evidence="10">
    <location>
        <begin position="1066"/>
        <end position="1086"/>
    </location>
</feature>
<comment type="similarity">
    <text evidence="8">Belongs to the FIT family. Fungal FIT2B/SCS3 subfamily.</text>
</comment>
<dbReference type="HAMAP" id="MF_03231">
    <property type="entry name" value="SCS3"/>
    <property type="match status" value="1"/>
</dbReference>
<dbReference type="FunFam" id="2.160.20.10:FF:000023">
    <property type="entry name" value="Exo-beta-1,3-glucanase Exg0"/>
    <property type="match status" value="1"/>
</dbReference>
<feature type="active site" evidence="8">
    <location>
        <position position="1000"/>
    </location>
</feature>
<keyword evidence="5 8" id="KW-1133">Transmembrane helix</keyword>
<comment type="catalytic activity">
    <reaction evidence="8">
        <text>(5Z,8Z,11Z,14Z)-eicosatetraenoyl-CoA + H2O = S-(5Z,8Z,11Z,14Z-eicosatetraenoyl)-4'-phosphopantetheine + adenosine 3',5'-bisphosphate + 2 H(+)</text>
        <dbReference type="Rhea" id="RHEA:65568"/>
        <dbReference type="ChEBI" id="CHEBI:15377"/>
        <dbReference type="ChEBI" id="CHEBI:15378"/>
        <dbReference type="ChEBI" id="CHEBI:57368"/>
        <dbReference type="ChEBI" id="CHEBI:58343"/>
        <dbReference type="ChEBI" id="CHEBI:156554"/>
    </reaction>
</comment>
<evidence type="ECO:0000256" key="9">
    <source>
        <dbReference type="SAM" id="MobiDB-lite"/>
    </source>
</evidence>
<dbReference type="GO" id="GO:0010945">
    <property type="term" value="F:coenzyme A diphosphatase activity"/>
    <property type="evidence" value="ECO:0007669"/>
    <property type="project" value="InterPro"/>
</dbReference>
<keyword evidence="3 8" id="KW-0378">Hydrolase</keyword>
<accession>A0AAD9IBF7</accession>
<evidence type="ECO:0000256" key="3">
    <source>
        <dbReference type="ARBA" id="ARBA00022801"/>
    </source>
</evidence>
<feature type="transmembrane region" description="Helical" evidence="10">
    <location>
        <begin position="1092"/>
        <end position="1109"/>
    </location>
</feature>
<dbReference type="EC" id="3.6.1.-" evidence="8"/>
<comment type="catalytic activity">
    <reaction evidence="8">
        <text>an acyl-CoA + H2O = an acyl-4'-phosphopantetheine + adenosine 3',5'-bisphosphate + 2 H(+)</text>
        <dbReference type="Rhea" id="RHEA:50044"/>
        <dbReference type="ChEBI" id="CHEBI:15377"/>
        <dbReference type="ChEBI" id="CHEBI:15378"/>
        <dbReference type="ChEBI" id="CHEBI:58342"/>
        <dbReference type="ChEBI" id="CHEBI:58343"/>
        <dbReference type="ChEBI" id="CHEBI:132023"/>
    </reaction>
</comment>
<organism evidence="12 13">
    <name type="scientific">Phyllachora maydis</name>
    <dbReference type="NCBI Taxonomy" id="1825666"/>
    <lineage>
        <taxon>Eukaryota</taxon>
        <taxon>Fungi</taxon>
        <taxon>Dikarya</taxon>
        <taxon>Ascomycota</taxon>
        <taxon>Pezizomycotina</taxon>
        <taxon>Sordariomycetes</taxon>
        <taxon>Sordariomycetidae</taxon>
        <taxon>Phyllachorales</taxon>
        <taxon>Phyllachoraceae</taxon>
        <taxon>Phyllachora</taxon>
    </lineage>
</organism>
<feature type="region of interest" description="Disordered" evidence="9">
    <location>
        <begin position="810"/>
        <end position="838"/>
    </location>
</feature>
<keyword evidence="13" id="KW-1185">Reference proteome</keyword>
<evidence type="ECO:0000256" key="6">
    <source>
        <dbReference type="ARBA" id="ARBA00023098"/>
    </source>
</evidence>
<feature type="domain" description="Rhamnogalacturonase A/B/Epimerase-like pectate lyase" evidence="11">
    <location>
        <begin position="79"/>
        <end position="303"/>
    </location>
</feature>
<evidence type="ECO:0000256" key="1">
    <source>
        <dbReference type="ARBA" id="ARBA00004477"/>
    </source>
</evidence>
<dbReference type="Pfam" id="PF12708">
    <property type="entry name" value="Pect-lyase_RHGA_epim"/>
    <property type="match status" value="2"/>
</dbReference>
<keyword evidence="8" id="KW-0444">Lipid biosynthesis</keyword>
<evidence type="ECO:0000256" key="4">
    <source>
        <dbReference type="ARBA" id="ARBA00022824"/>
    </source>
</evidence>
<dbReference type="InterPro" id="IPR046400">
    <property type="entry name" value="SCS3"/>
</dbReference>
<dbReference type="GO" id="GO:0140042">
    <property type="term" value="P:lipid droplet formation"/>
    <property type="evidence" value="ECO:0007669"/>
    <property type="project" value="UniProtKB-UniRule"/>
</dbReference>
<proteinExistence type="inferred from homology"/>
<dbReference type="GO" id="GO:0005789">
    <property type="term" value="C:endoplasmic reticulum membrane"/>
    <property type="evidence" value="ECO:0007669"/>
    <property type="project" value="UniProtKB-SubCell"/>
</dbReference>
<dbReference type="FunFam" id="2.160.20.10:FF:000026">
    <property type="entry name" value="Exo-beta-1,3-glucanase Exg0"/>
    <property type="match status" value="1"/>
</dbReference>
<comment type="function">
    <text evidence="8">Fatty acyl-coenzyme A (CoA) diphosphatase that hydrolyzes fatty acyl-CoA to yield acyl-4'-phosphopantetheine and adenosine 3',5'-bisphosphate. Preferentially hydrolyzes unsaturated long-chain acyl-CoA substrates in the endoplasmic reticulum (ER) lumen. This catalytic activity is required for maintaining ER structure and for lipid droplets (LDs) biogenesis, which are lipid storage organelles involved in maintaining lipid and energy homeostasis. May directly bind to diacylglycerol (DAGs) and triacylglycerol, which is also important for LD biogenesis. May support directional budding of nacent LDs from the ER into the cytosol by reducing DAG levels at sites of LD formation. May play a role in the regulation of cell morphology and cytoskeletal organization. Involved in phospholipid biosynthesis.</text>
</comment>
<evidence type="ECO:0000256" key="10">
    <source>
        <dbReference type="SAM" id="Phobius"/>
    </source>
</evidence>
<dbReference type="PANTHER" id="PTHR23129">
    <property type="entry name" value="ACYL-COENZYME A DIPHOSPHATASE FITM2"/>
    <property type="match status" value="1"/>
</dbReference>
<dbReference type="SUPFAM" id="SSF51126">
    <property type="entry name" value="Pectin lyase-like"/>
    <property type="match status" value="2"/>
</dbReference>
<keyword evidence="8" id="KW-0594">Phospholipid biosynthesis</keyword>
<evidence type="ECO:0000256" key="8">
    <source>
        <dbReference type="HAMAP-Rule" id="MF_03231"/>
    </source>
</evidence>
<feature type="active site" evidence="8">
    <location>
        <position position="1086"/>
    </location>
</feature>
<dbReference type="InterPro" id="IPR011050">
    <property type="entry name" value="Pectin_lyase_fold/virulence"/>
</dbReference>
<name>A0AAD9IBF7_9PEZI</name>
<dbReference type="InterPro" id="IPR019388">
    <property type="entry name" value="FIT"/>
</dbReference>
<keyword evidence="2 8" id="KW-0812">Transmembrane</keyword>
<comment type="catalytic activity">
    <reaction evidence="8">
        <text>hexadecanoyl-CoA + H2O = S-hexadecanoyl-4'-phosphopantetheine + adenosine 3',5'-bisphosphate + 2 H(+)</text>
        <dbReference type="Rhea" id="RHEA:50032"/>
        <dbReference type="ChEBI" id="CHEBI:15377"/>
        <dbReference type="ChEBI" id="CHEBI:15378"/>
        <dbReference type="ChEBI" id="CHEBI:57379"/>
        <dbReference type="ChEBI" id="CHEBI:58343"/>
        <dbReference type="ChEBI" id="CHEBI:132018"/>
    </reaction>
</comment>
<evidence type="ECO:0000313" key="12">
    <source>
        <dbReference type="EMBL" id="KAK2074229.1"/>
    </source>
</evidence>
<keyword evidence="6" id="KW-0443">Lipid metabolism</keyword>
<evidence type="ECO:0000256" key="5">
    <source>
        <dbReference type="ARBA" id="ARBA00022989"/>
    </source>
</evidence>
<dbReference type="Pfam" id="PF10261">
    <property type="entry name" value="FIT"/>
    <property type="match status" value="1"/>
</dbReference>
<dbReference type="Proteomes" id="UP001217918">
    <property type="component" value="Unassembled WGS sequence"/>
</dbReference>
<dbReference type="AlphaFoldDB" id="A0AAD9IBF7"/>
<comment type="subcellular location">
    <subcellularLocation>
        <location evidence="1 8">Endoplasmic reticulum membrane</location>
        <topology evidence="1 8">Multi-pass membrane protein</topology>
    </subcellularLocation>
</comment>
<gene>
    <name evidence="8" type="primary">SCS3</name>
    <name evidence="8" type="synonym">FIT2B</name>
    <name evidence="12" type="ORF">P8C59_008450</name>
</gene>
<evidence type="ECO:0000256" key="7">
    <source>
        <dbReference type="ARBA" id="ARBA00023136"/>
    </source>
</evidence>
<dbReference type="InterPro" id="IPR012334">
    <property type="entry name" value="Pectin_lyas_fold"/>
</dbReference>
<evidence type="ECO:0000313" key="13">
    <source>
        <dbReference type="Proteomes" id="UP001217918"/>
    </source>
</evidence>
<comment type="caution">
    <text evidence="12">The sequence shown here is derived from an EMBL/GenBank/DDBJ whole genome shotgun (WGS) entry which is preliminary data.</text>
</comment>
<feature type="domain" description="Rhamnogalacturonase A/B/Epimerase-like pectate lyase" evidence="11">
    <location>
        <begin position="455"/>
        <end position="522"/>
    </location>
</feature>
<dbReference type="EMBL" id="JAQQPM010000008">
    <property type="protein sequence ID" value="KAK2074229.1"/>
    <property type="molecule type" value="Genomic_DNA"/>
</dbReference>
<protein>
    <recommendedName>
        <fullName evidence="8">Acyl-coenzyme A diphosphatase SCS3</fullName>
        <ecNumber evidence="8">3.6.1.-</ecNumber>
    </recommendedName>
    <alternativeName>
        <fullName evidence="8">FIT family protein SCS3</fullName>
    </alternativeName>
</protein>
<dbReference type="GO" id="GO:0008654">
    <property type="term" value="P:phospholipid biosynthetic process"/>
    <property type="evidence" value="ECO:0007669"/>
    <property type="project" value="UniProtKB-KW"/>
</dbReference>
<keyword evidence="8" id="KW-1208">Phospholipid metabolism</keyword>
<dbReference type="CDD" id="cd23668">
    <property type="entry name" value="GH55_beta13glucanase-like"/>
    <property type="match status" value="1"/>
</dbReference>
<comment type="catalytic activity">
    <reaction evidence="8">
        <text>(9Z)-octadecenoyl-CoA + H2O = S-(9Z-octadecenoyl)-4'-phosphopantetheine + adenosine 3',5'-bisphosphate + 2 H(+)</text>
        <dbReference type="Rhea" id="RHEA:65564"/>
        <dbReference type="ChEBI" id="CHEBI:15377"/>
        <dbReference type="ChEBI" id="CHEBI:15378"/>
        <dbReference type="ChEBI" id="CHEBI:57387"/>
        <dbReference type="ChEBI" id="CHEBI:58343"/>
        <dbReference type="ChEBI" id="CHEBI:156553"/>
    </reaction>
</comment>